<organism evidence="1 2">
    <name type="scientific">Fictibacillus terranigra</name>
    <dbReference type="NCBI Taxonomy" id="3058424"/>
    <lineage>
        <taxon>Bacteria</taxon>
        <taxon>Bacillati</taxon>
        <taxon>Bacillota</taxon>
        <taxon>Bacilli</taxon>
        <taxon>Bacillales</taxon>
        <taxon>Fictibacillaceae</taxon>
        <taxon>Fictibacillus</taxon>
    </lineage>
</organism>
<evidence type="ECO:0008006" key="3">
    <source>
        <dbReference type="Google" id="ProtNLM"/>
    </source>
</evidence>
<dbReference type="EMBL" id="JAUHLN010000002">
    <property type="protein sequence ID" value="MDN4073908.1"/>
    <property type="molecule type" value="Genomic_DNA"/>
</dbReference>
<accession>A0ABT8E7N2</accession>
<reference evidence="1" key="1">
    <citation type="submission" date="2023-06" db="EMBL/GenBank/DDBJ databases">
        <title>Draft Genome Sequences of Representative Paenibacillus Polymyxa, Bacillus cereus, Fictibacillus sp., and Brevibacillus agri Strains Isolated from Amazonian Dark Earth.</title>
        <authorList>
            <person name="Pellegrinetti T.A."/>
            <person name="Cunha I.C.M."/>
            <person name="Chaves M.G."/>
            <person name="Freitas A.S."/>
            <person name="Silva A.V.R."/>
            <person name="Tsai S.M."/>
            <person name="Mendes L.W."/>
        </authorList>
    </citation>
    <scope>NUCLEOTIDE SEQUENCE</scope>
    <source>
        <strain evidence="1">CENA-BCM004</strain>
    </source>
</reference>
<gene>
    <name evidence="1" type="ORF">QYF49_12925</name>
</gene>
<evidence type="ECO:0000313" key="1">
    <source>
        <dbReference type="EMBL" id="MDN4073908.1"/>
    </source>
</evidence>
<dbReference type="Proteomes" id="UP001168694">
    <property type="component" value="Unassembled WGS sequence"/>
</dbReference>
<name>A0ABT8E7N2_9BACL</name>
<protein>
    <recommendedName>
        <fullName evidence="3">Hydrolase</fullName>
    </recommendedName>
</protein>
<keyword evidence="2" id="KW-1185">Reference proteome</keyword>
<sequence>MMDETRLTFYVNPKGEISTLPADESMHLFEITANEAEIERLRSLFRDLHEHNKKEGKHLFSSRVHFNEEYAHIDRKEDNEIMFEIYRQIFILGTDKTKAEVEEMGVLPKLNELR</sequence>
<comment type="caution">
    <text evidence="1">The sequence shown here is derived from an EMBL/GenBank/DDBJ whole genome shotgun (WGS) entry which is preliminary data.</text>
</comment>
<evidence type="ECO:0000313" key="2">
    <source>
        <dbReference type="Proteomes" id="UP001168694"/>
    </source>
</evidence>
<dbReference type="RefSeq" id="WP_290399996.1">
    <property type="nucleotide sequence ID" value="NZ_JAUHLN010000002.1"/>
</dbReference>
<proteinExistence type="predicted"/>